<feature type="active site" evidence="1">
    <location>
        <position position="132"/>
    </location>
</feature>
<evidence type="ECO:0000256" key="2">
    <source>
        <dbReference type="PIRSR" id="PIRSR640198-2"/>
    </source>
</evidence>
<dbReference type="Gene3D" id="1.10.3290.10">
    <property type="entry name" value="Fido-like domain"/>
    <property type="match status" value="1"/>
</dbReference>
<comment type="caution">
    <text evidence="4">The sequence shown here is derived from an EMBL/GenBank/DDBJ whole genome shotgun (WGS) entry which is preliminary data.</text>
</comment>
<dbReference type="Proteomes" id="UP000436692">
    <property type="component" value="Unassembled WGS sequence"/>
</dbReference>
<dbReference type="AlphaFoldDB" id="A0AAE4WIB3"/>
<feature type="domain" description="Fido" evidence="3">
    <location>
        <begin position="54"/>
        <end position="202"/>
    </location>
</feature>
<dbReference type="InterPro" id="IPR003812">
    <property type="entry name" value="Fido"/>
</dbReference>
<proteinExistence type="predicted"/>
<evidence type="ECO:0000259" key="3">
    <source>
        <dbReference type="PROSITE" id="PS51459"/>
    </source>
</evidence>
<accession>A0AAE4WIB3</accession>
<keyword evidence="2" id="KW-0547">Nucleotide-binding</keyword>
<dbReference type="PANTHER" id="PTHR13504">
    <property type="entry name" value="FIDO DOMAIN-CONTAINING PROTEIN DDB_G0283145"/>
    <property type="match status" value="1"/>
</dbReference>
<evidence type="ECO:0000313" key="5">
    <source>
        <dbReference type="Proteomes" id="UP000436692"/>
    </source>
</evidence>
<dbReference type="GO" id="GO:0005524">
    <property type="term" value="F:ATP binding"/>
    <property type="evidence" value="ECO:0007669"/>
    <property type="project" value="UniProtKB-KW"/>
</dbReference>
<protein>
    <submittedName>
        <fullName evidence="4">Cell filamentation protein Fic</fullName>
    </submittedName>
</protein>
<feature type="binding site" evidence="2">
    <location>
        <begin position="136"/>
        <end position="143"/>
    </location>
    <ligand>
        <name>ATP</name>
        <dbReference type="ChEBI" id="CHEBI:30616"/>
    </ligand>
</feature>
<dbReference type="EMBL" id="WPHM01000011">
    <property type="protein sequence ID" value="MUZ59552.1"/>
    <property type="molecule type" value="Genomic_DNA"/>
</dbReference>
<dbReference type="PANTHER" id="PTHR13504:SF38">
    <property type="entry name" value="FIDO DOMAIN-CONTAINING PROTEIN"/>
    <property type="match status" value="1"/>
</dbReference>
<dbReference type="InterPro" id="IPR036597">
    <property type="entry name" value="Fido-like_dom_sf"/>
</dbReference>
<gene>
    <name evidence="4" type="ORF">GOZ95_19090</name>
</gene>
<dbReference type="SUPFAM" id="SSF140931">
    <property type="entry name" value="Fic-like"/>
    <property type="match status" value="1"/>
</dbReference>
<reference evidence="4 5" key="1">
    <citation type="submission" date="2019-12" db="EMBL/GenBank/DDBJ databases">
        <title>Whole-genome sequencing of Allorhizobium vitis.</title>
        <authorList>
            <person name="Gan H.M."/>
            <person name="Szegedi E."/>
            <person name="Burr T."/>
            <person name="Savka M.A."/>
        </authorList>
    </citation>
    <scope>NUCLEOTIDE SEQUENCE [LARGE SCALE GENOMIC DNA]</scope>
    <source>
        <strain evidence="4 5">CG989</strain>
    </source>
</reference>
<dbReference type="InterPro" id="IPR040198">
    <property type="entry name" value="Fido_containing"/>
</dbReference>
<evidence type="ECO:0000256" key="1">
    <source>
        <dbReference type="PIRSR" id="PIRSR640198-1"/>
    </source>
</evidence>
<name>A0AAE4WIB3_AGRVI</name>
<evidence type="ECO:0000313" key="4">
    <source>
        <dbReference type="EMBL" id="MUZ59552.1"/>
    </source>
</evidence>
<sequence length="224" mass="24976">MSEEDRRHSVASEAYLIQDEQQRAEAEARNGLLQFDLACHMIMDAIDKGESWKLRLSAILSLHRAALDGISSYAGNFRPASVAIQGSMHKPVDAFQVAELIEELCDYVNENWKDKTAIHLASYVMWRLNWIHPFSDGNGRTSRMVSYLVLCVKLGLLLPGGNTIPDQIVLNRKPYFDALELADKSSKNGSIDLSKMEELIEGMLATQLAGVMETATGKQFLSQT</sequence>
<dbReference type="Pfam" id="PF02661">
    <property type="entry name" value="Fic"/>
    <property type="match status" value="1"/>
</dbReference>
<dbReference type="RefSeq" id="WP_156548699.1">
    <property type="nucleotide sequence ID" value="NZ_JABAEJ010000006.1"/>
</dbReference>
<dbReference type="PROSITE" id="PS51459">
    <property type="entry name" value="FIDO"/>
    <property type="match status" value="1"/>
</dbReference>
<organism evidence="4 5">
    <name type="scientific">Agrobacterium vitis</name>
    <name type="common">Rhizobium vitis</name>
    <dbReference type="NCBI Taxonomy" id="373"/>
    <lineage>
        <taxon>Bacteria</taxon>
        <taxon>Pseudomonadati</taxon>
        <taxon>Pseudomonadota</taxon>
        <taxon>Alphaproteobacteria</taxon>
        <taxon>Hyphomicrobiales</taxon>
        <taxon>Rhizobiaceae</taxon>
        <taxon>Rhizobium/Agrobacterium group</taxon>
        <taxon>Agrobacterium</taxon>
    </lineage>
</organism>
<keyword evidence="2" id="KW-0067">ATP-binding</keyword>